<feature type="region of interest" description="Disordered" evidence="3">
    <location>
        <begin position="212"/>
        <end position="231"/>
    </location>
</feature>
<dbReference type="InterPro" id="IPR050109">
    <property type="entry name" value="HTH-type_TetR-like_transc_reg"/>
</dbReference>
<dbReference type="InterPro" id="IPR001647">
    <property type="entry name" value="HTH_TetR"/>
</dbReference>
<dbReference type="PROSITE" id="PS50977">
    <property type="entry name" value="HTH_TETR_2"/>
    <property type="match status" value="1"/>
</dbReference>
<evidence type="ECO:0000313" key="6">
    <source>
        <dbReference type="Proteomes" id="UP001161389"/>
    </source>
</evidence>
<keyword evidence="1 2" id="KW-0238">DNA-binding</keyword>
<comment type="caution">
    <text evidence="5">The sequence shown here is derived from an EMBL/GenBank/DDBJ whole genome shotgun (WGS) entry which is preliminary data.</text>
</comment>
<reference evidence="5" key="1">
    <citation type="journal article" date="2014" name="Int. J. Syst. Evol. Microbiol.">
        <title>Complete genome sequence of Corynebacterium casei LMG S-19264T (=DSM 44701T), isolated from a smear-ripened cheese.</title>
        <authorList>
            <consortium name="US DOE Joint Genome Institute (JGI-PGF)"/>
            <person name="Walter F."/>
            <person name="Albersmeier A."/>
            <person name="Kalinowski J."/>
            <person name="Ruckert C."/>
        </authorList>
    </citation>
    <scope>NUCLEOTIDE SEQUENCE</scope>
    <source>
        <strain evidence="5">NBRC 110071</strain>
    </source>
</reference>
<dbReference type="GO" id="GO:0003700">
    <property type="term" value="F:DNA-binding transcription factor activity"/>
    <property type="evidence" value="ECO:0007669"/>
    <property type="project" value="TreeGrafter"/>
</dbReference>
<evidence type="ECO:0000256" key="1">
    <source>
        <dbReference type="ARBA" id="ARBA00023125"/>
    </source>
</evidence>
<evidence type="ECO:0000256" key="3">
    <source>
        <dbReference type="SAM" id="MobiDB-lite"/>
    </source>
</evidence>
<dbReference type="EMBL" id="BSNM01000026">
    <property type="protein sequence ID" value="GLQ33360.1"/>
    <property type="molecule type" value="Genomic_DNA"/>
</dbReference>
<keyword evidence="6" id="KW-1185">Reference proteome</keyword>
<evidence type="ECO:0000256" key="2">
    <source>
        <dbReference type="PROSITE-ProRule" id="PRU00335"/>
    </source>
</evidence>
<accession>A0AA37SCG1</accession>
<reference evidence="5" key="2">
    <citation type="submission" date="2023-01" db="EMBL/GenBank/DDBJ databases">
        <title>Draft genome sequence of Litoribrevibacter albus strain NBRC 110071.</title>
        <authorList>
            <person name="Sun Q."/>
            <person name="Mori K."/>
        </authorList>
    </citation>
    <scope>NUCLEOTIDE SEQUENCE</scope>
    <source>
        <strain evidence="5">NBRC 110071</strain>
    </source>
</reference>
<dbReference type="Gene3D" id="1.10.357.10">
    <property type="entry name" value="Tetracycline Repressor, domain 2"/>
    <property type="match status" value="1"/>
</dbReference>
<dbReference type="AlphaFoldDB" id="A0AA37SCG1"/>
<dbReference type="GO" id="GO:0000976">
    <property type="term" value="F:transcription cis-regulatory region binding"/>
    <property type="evidence" value="ECO:0007669"/>
    <property type="project" value="TreeGrafter"/>
</dbReference>
<sequence length="231" mass="26040">MAAGDMSQIKNKEQTKVKILSAVGEVLAEEGYQALGVNRIAKQAGVAKTLIYRYFGGLEGLIQAYGETDSFWPSVEEIRGMPEAEFKALTLRERCRTIFKNFRIALKNRPHTVAIYAWEMVENNEITKSLIASRTRSSLNLVREMMGQDHIEMTDYDHEITAMLGAALLHLTIRESLDSPFAGLDLKEQATWDRFDGALETLFSAIEALYKSKKESKSKKENTLKKSKPAE</sequence>
<dbReference type="PANTHER" id="PTHR30055:SF181">
    <property type="entry name" value="BLR6905 PROTEIN"/>
    <property type="match status" value="1"/>
</dbReference>
<name>A0AA37SCG1_9GAMM</name>
<dbReference type="Proteomes" id="UP001161389">
    <property type="component" value="Unassembled WGS sequence"/>
</dbReference>
<evidence type="ECO:0000313" key="5">
    <source>
        <dbReference type="EMBL" id="GLQ33360.1"/>
    </source>
</evidence>
<dbReference type="Pfam" id="PF00440">
    <property type="entry name" value="TetR_N"/>
    <property type="match status" value="1"/>
</dbReference>
<evidence type="ECO:0000259" key="4">
    <source>
        <dbReference type="PROSITE" id="PS50977"/>
    </source>
</evidence>
<organism evidence="5 6">
    <name type="scientific">Litoribrevibacter albus</name>
    <dbReference type="NCBI Taxonomy" id="1473156"/>
    <lineage>
        <taxon>Bacteria</taxon>
        <taxon>Pseudomonadati</taxon>
        <taxon>Pseudomonadota</taxon>
        <taxon>Gammaproteobacteria</taxon>
        <taxon>Oceanospirillales</taxon>
        <taxon>Oceanospirillaceae</taxon>
        <taxon>Litoribrevibacter</taxon>
    </lineage>
</organism>
<dbReference type="PRINTS" id="PR00455">
    <property type="entry name" value="HTHTETR"/>
</dbReference>
<proteinExistence type="predicted"/>
<dbReference type="SUPFAM" id="SSF46689">
    <property type="entry name" value="Homeodomain-like"/>
    <property type="match status" value="1"/>
</dbReference>
<feature type="DNA-binding region" description="H-T-H motif" evidence="2">
    <location>
        <begin position="36"/>
        <end position="55"/>
    </location>
</feature>
<gene>
    <name evidence="5" type="ORF">GCM10007876_38400</name>
</gene>
<dbReference type="InterPro" id="IPR009057">
    <property type="entry name" value="Homeodomain-like_sf"/>
</dbReference>
<protein>
    <submittedName>
        <fullName evidence="5">TetR family transcriptional regulator</fullName>
    </submittedName>
</protein>
<feature type="domain" description="HTH tetR-type" evidence="4">
    <location>
        <begin position="13"/>
        <end position="73"/>
    </location>
</feature>
<dbReference type="PANTHER" id="PTHR30055">
    <property type="entry name" value="HTH-TYPE TRANSCRIPTIONAL REGULATOR RUTR"/>
    <property type="match status" value="1"/>
</dbReference>